<dbReference type="PATRIC" id="fig|1502293.3.peg.85"/>
<dbReference type="InterPro" id="IPR003724">
    <property type="entry name" value="CblAdoTrfase_CobA"/>
</dbReference>
<dbReference type="SUPFAM" id="SSF52540">
    <property type="entry name" value="P-loop containing nucleoside triphosphate hydrolases"/>
    <property type="match status" value="1"/>
</dbReference>
<evidence type="ECO:0000313" key="2">
    <source>
        <dbReference type="Proteomes" id="UP000028059"/>
    </source>
</evidence>
<dbReference type="Gene3D" id="3.40.50.300">
    <property type="entry name" value="P-loop containing nucleotide triphosphate hydrolases"/>
    <property type="match status" value="1"/>
</dbReference>
<dbReference type="NCBIfam" id="TIGR00708">
    <property type="entry name" value="cobA"/>
    <property type="match status" value="1"/>
</dbReference>
<dbReference type="EC" id="2.5.1.17" evidence="1"/>
<dbReference type="PANTHER" id="PTHR46638:SF1">
    <property type="entry name" value="CORRINOID ADENOSYLTRANSFERASE"/>
    <property type="match status" value="1"/>
</dbReference>
<sequence length="176" mass="19512">MSGGLTIVYTGKGKGKTTAALGLALRATCYDKKICMIQFIKGSWHYGEMDSTKKLEPGFEMVVVGKGFVGIIDDKSPKEDHEKVAKEAIRISNEKIQSGKYDIVILDEINYAVNLNLISLDDVLKLVKSKPDNMDLVLTGNYAKEEVIEIADLVTEMKEIKHPFQKGIKAKKGIDF</sequence>
<dbReference type="GO" id="GO:0008817">
    <property type="term" value="F:corrinoid adenosyltransferase activity"/>
    <property type="evidence" value="ECO:0007669"/>
    <property type="project" value="UniProtKB-EC"/>
</dbReference>
<reference evidence="1 2" key="1">
    <citation type="submission" date="2014-06" db="EMBL/GenBank/DDBJ databases">
        <authorList>
            <person name="Ngugi D.K."/>
            <person name="Blom J."/>
            <person name="Alam I."/>
            <person name="Rashid M."/>
            <person name="Ba Alawi W."/>
            <person name="Zhang G."/>
            <person name="Hikmawan T."/>
            <person name="Guan Y."/>
            <person name="Antunes A."/>
            <person name="Siam R."/>
            <person name="ElDorry H."/>
            <person name="Bajic V."/>
            <person name="Stingl U."/>
        </authorList>
    </citation>
    <scope>NUCLEOTIDE SEQUENCE [LARGE SCALE GENOMIC DNA]</scope>
    <source>
        <strain evidence="1">SCGC AAA799-N04</strain>
    </source>
</reference>
<keyword evidence="1" id="KW-0808">Transferase</keyword>
<accession>A0A081RQD5</accession>
<proteinExistence type="predicted"/>
<dbReference type="PANTHER" id="PTHR46638">
    <property type="entry name" value="CORRINOID ADENOSYLTRANSFERASE"/>
    <property type="match status" value="1"/>
</dbReference>
<gene>
    <name evidence="1" type="primary">btuR</name>
    <name evidence="1" type="ORF">AAA799N04_00090</name>
</gene>
<keyword evidence="2" id="KW-1185">Reference proteome</keyword>
<name>A0A081RQD5_9ARCH</name>
<dbReference type="PIRSF" id="PIRSF015617">
    <property type="entry name" value="Adensltrnsf_CobA"/>
    <property type="match status" value="1"/>
</dbReference>
<dbReference type="EMBL" id="JOKN01000001">
    <property type="protein sequence ID" value="KEQ57408.1"/>
    <property type="molecule type" value="Genomic_DNA"/>
</dbReference>
<dbReference type="InterPro" id="IPR027417">
    <property type="entry name" value="P-loop_NTPase"/>
</dbReference>
<dbReference type="GO" id="GO:0009236">
    <property type="term" value="P:cobalamin biosynthetic process"/>
    <property type="evidence" value="ECO:0007669"/>
    <property type="project" value="InterPro"/>
</dbReference>
<dbReference type="AlphaFoldDB" id="A0A081RQD5"/>
<dbReference type="GO" id="GO:0005524">
    <property type="term" value="F:ATP binding"/>
    <property type="evidence" value="ECO:0007669"/>
    <property type="project" value="InterPro"/>
</dbReference>
<evidence type="ECO:0000313" key="1">
    <source>
        <dbReference type="EMBL" id="KEQ57408.1"/>
    </source>
</evidence>
<protein>
    <submittedName>
        <fullName evidence="1">Cobyrinic acid ac-diamide adenosyltransferase protein</fullName>
        <ecNumber evidence="1">2.5.1.17</ecNumber>
    </submittedName>
</protein>
<dbReference type="CDD" id="cd00561">
    <property type="entry name" value="CobA_ACA"/>
    <property type="match status" value="1"/>
</dbReference>
<dbReference type="Pfam" id="PF02572">
    <property type="entry name" value="CobA_CobO_BtuR"/>
    <property type="match status" value="1"/>
</dbReference>
<comment type="caution">
    <text evidence="1">The sequence shown here is derived from an EMBL/GenBank/DDBJ whole genome shotgun (WGS) entry which is preliminary data.</text>
</comment>
<organism evidence="1 2">
    <name type="scientific">Marine Group I thaumarchaeote SCGC AAA799-N04</name>
    <dbReference type="NCBI Taxonomy" id="1502293"/>
    <lineage>
        <taxon>Archaea</taxon>
        <taxon>Nitrososphaerota</taxon>
        <taxon>Marine Group I</taxon>
    </lineage>
</organism>
<dbReference type="Proteomes" id="UP000028059">
    <property type="component" value="Unassembled WGS sequence"/>
</dbReference>
<dbReference type="NCBIfam" id="NF004637">
    <property type="entry name" value="PRK05986.1"/>
    <property type="match status" value="1"/>
</dbReference>